<feature type="transmembrane region" description="Helical" evidence="1">
    <location>
        <begin position="387"/>
        <end position="408"/>
    </location>
</feature>
<feature type="transmembrane region" description="Helical" evidence="1">
    <location>
        <begin position="428"/>
        <end position="446"/>
    </location>
</feature>
<organism evidence="2 3">
    <name type="scientific">Isoptericola hypogeus</name>
    <dbReference type="NCBI Taxonomy" id="300179"/>
    <lineage>
        <taxon>Bacteria</taxon>
        <taxon>Bacillati</taxon>
        <taxon>Actinomycetota</taxon>
        <taxon>Actinomycetes</taxon>
        <taxon>Micrococcales</taxon>
        <taxon>Promicromonosporaceae</taxon>
        <taxon>Isoptericola</taxon>
    </lineage>
</organism>
<keyword evidence="1" id="KW-0812">Transmembrane</keyword>
<evidence type="ECO:0008006" key="4">
    <source>
        <dbReference type="Google" id="ProtNLM"/>
    </source>
</evidence>
<evidence type="ECO:0000313" key="3">
    <source>
        <dbReference type="Proteomes" id="UP001501138"/>
    </source>
</evidence>
<dbReference type="RefSeq" id="WP_344249440.1">
    <property type="nucleotide sequence ID" value="NZ_BAAAPM010000006.1"/>
</dbReference>
<sequence length="449" mass="48345">MAGDARLEAQIDQWRGYVRRRRAISAADVEEMEDHLRAQVDDLAATGLDDDEAFLVAVKRMGNLDDVSREFAREHSERLWKQLVLVPEPPVAAGAARWRELAVVLALAVGAGLAVKVGILAFDEEVTLMRNVGLLVLPFLAGYFAWKRRVTSRVAAAVLAPAVLLAVVINVYPFAPGGSTELLAVIHAPVVLWTLLGVVYMGGRWRSDAGRMDFVRFTGELVVYMALLALGGGVLVGLTFGIFGMVGVDLEPILEDWIMPLCVPGALVVAAWLVEAKKSVVENIAPVLTKVFTPLTIVMLLSVLPVLLGAGGLVDVDRGLLILMDAILVLVLCLLLYSISARDSLAPPGFFDVLQLVLVGAALAVDGVMLTAMLTRIAEFGASPNKVAALGLNLVLLAHLVRSGWLALRFLRGRSGFAAVERWQTRYLPAYGIWAAVVVVVFPPLFGFA</sequence>
<dbReference type="InterPro" id="IPR047928">
    <property type="entry name" value="Perm_prefix_1"/>
</dbReference>
<accession>A0ABN2JNL8</accession>
<proteinExistence type="predicted"/>
<dbReference type="Proteomes" id="UP001501138">
    <property type="component" value="Unassembled WGS sequence"/>
</dbReference>
<feature type="transmembrane region" description="Helical" evidence="1">
    <location>
        <begin position="257"/>
        <end position="274"/>
    </location>
</feature>
<gene>
    <name evidence="2" type="ORF">GCM10009809_31080</name>
</gene>
<protein>
    <recommendedName>
        <fullName evidence="4">DUF4153 domain-containing protein</fullName>
    </recommendedName>
</protein>
<feature type="transmembrane region" description="Helical" evidence="1">
    <location>
        <begin position="101"/>
        <end position="122"/>
    </location>
</feature>
<feature type="transmembrane region" description="Helical" evidence="1">
    <location>
        <begin position="128"/>
        <end position="146"/>
    </location>
</feature>
<evidence type="ECO:0000256" key="1">
    <source>
        <dbReference type="SAM" id="Phobius"/>
    </source>
</evidence>
<dbReference type="NCBIfam" id="NF038403">
    <property type="entry name" value="perm_prefix_1"/>
    <property type="match status" value="1"/>
</dbReference>
<feature type="transmembrane region" description="Helical" evidence="1">
    <location>
        <begin position="221"/>
        <end position="245"/>
    </location>
</feature>
<name>A0ABN2JNL8_9MICO</name>
<feature type="transmembrane region" description="Helical" evidence="1">
    <location>
        <begin position="181"/>
        <end position="200"/>
    </location>
</feature>
<feature type="transmembrane region" description="Helical" evidence="1">
    <location>
        <begin position="295"/>
        <end position="314"/>
    </location>
</feature>
<keyword evidence="1" id="KW-1133">Transmembrane helix</keyword>
<evidence type="ECO:0000313" key="2">
    <source>
        <dbReference type="EMBL" id="GAA1733396.1"/>
    </source>
</evidence>
<keyword evidence="3" id="KW-1185">Reference proteome</keyword>
<reference evidence="2 3" key="1">
    <citation type="journal article" date="2019" name="Int. J. Syst. Evol. Microbiol.">
        <title>The Global Catalogue of Microorganisms (GCM) 10K type strain sequencing project: providing services to taxonomists for standard genome sequencing and annotation.</title>
        <authorList>
            <consortium name="The Broad Institute Genomics Platform"/>
            <consortium name="The Broad Institute Genome Sequencing Center for Infectious Disease"/>
            <person name="Wu L."/>
            <person name="Ma J."/>
        </authorList>
    </citation>
    <scope>NUCLEOTIDE SEQUENCE [LARGE SCALE GENOMIC DNA]</scope>
    <source>
        <strain evidence="2 3">JCM 15589</strain>
    </source>
</reference>
<dbReference type="EMBL" id="BAAAPM010000006">
    <property type="protein sequence ID" value="GAA1733396.1"/>
    <property type="molecule type" value="Genomic_DNA"/>
</dbReference>
<feature type="transmembrane region" description="Helical" evidence="1">
    <location>
        <begin position="153"/>
        <end position="175"/>
    </location>
</feature>
<comment type="caution">
    <text evidence="2">The sequence shown here is derived from an EMBL/GenBank/DDBJ whole genome shotgun (WGS) entry which is preliminary data.</text>
</comment>
<feature type="transmembrane region" description="Helical" evidence="1">
    <location>
        <begin position="353"/>
        <end position="375"/>
    </location>
</feature>
<feature type="transmembrane region" description="Helical" evidence="1">
    <location>
        <begin position="320"/>
        <end position="341"/>
    </location>
</feature>
<keyword evidence="1" id="KW-0472">Membrane</keyword>